<keyword evidence="5" id="KW-0804">Transcription</keyword>
<keyword evidence="11" id="KW-1185">Reference proteome</keyword>
<evidence type="ECO:0000313" key="10">
    <source>
        <dbReference type="EMBL" id="KAJ2686685.1"/>
    </source>
</evidence>
<proteinExistence type="inferred from homology"/>
<gene>
    <name evidence="10" type="ORF">IWW39_003480</name>
</gene>
<evidence type="ECO:0000256" key="7">
    <source>
        <dbReference type="ARBA" id="ARBA00032010"/>
    </source>
</evidence>
<keyword evidence="4" id="KW-0805">Transcription regulation</keyword>
<dbReference type="Pfam" id="PF09497">
    <property type="entry name" value="Med12"/>
    <property type="match status" value="1"/>
</dbReference>
<feature type="compositionally biased region" description="Polar residues" evidence="8">
    <location>
        <begin position="39"/>
        <end position="48"/>
    </location>
</feature>
<dbReference type="EMBL" id="JANBTX010000098">
    <property type="protein sequence ID" value="KAJ2686685.1"/>
    <property type="molecule type" value="Genomic_DNA"/>
</dbReference>
<organism evidence="10 11">
    <name type="scientific">Coemansia spiralis</name>
    <dbReference type="NCBI Taxonomy" id="417178"/>
    <lineage>
        <taxon>Eukaryota</taxon>
        <taxon>Fungi</taxon>
        <taxon>Fungi incertae sedis</taxon>
        <taxon>Zoopagomycota</taxon>
        <taxon>Kickxellomycotina</taxon>
        <taxon>Kickxellomycetes</taxon>
        <taxon>Kickxellales</taxon>
        <taxon>Kickxellaceae</taxon>
        <taxon>Coemansia</taxon>
    </lineage>
</organism>
<dbReference type="GO" id="GO:0006357">
    <property type="term" value="P:regulation of transcription by RNA polymerase II"/>
    <property type="evidence" value="ECO:0007669"/>
    <property type="project" value="InterPro"/>
</dbReference>
<evidence type="ECO:0000256" key="1">
    <source>
        <dbReference type="ARBA" id="ARBA00004123"/>
    </source>
</evidence>
<evidence type="ECO:0000256" key="2">
    <source>
        <dbReference type="ARBA" id="ARBA00010289"/>
    </source>
</evidence>
<comment type="subcellular location">
    <subcellularLocation>
        <location evidence="1">Nucleus</location>
    </subcellularLocation>
</comment>
<comment type="similarity">
    <text evidence="2">Belongs to the Mediator complex subunit 12 family.</text>
</comment>
<feature type="region of interest" description="Disordered" evidence="8">
    <location>
        <begin position="1"/>
        <end position="48"/>
    </location>
</feature>
<evidence type="ECO:0000256" key="6">
    <source>
        <dbReference type="ARBA" id="ARBA00023242"/>
    </source>
</evidence>
<accession>A0A9W8L499</accession>
<dbReference type="Proteomes" id="UP001151516">
    <property type="component" value="Unassembled WGS sequence"/>
</dbReference>
<dbReference type="InterPro" id="IPR019035">
    <property type="entry name" value="Mediator_Med12"/>
</dbReference>
<keyword evidence="6" id="KW-0539">Nucleus</keyword>
<evidence type="ECO:0000256" key="3">
    <source>
        <dbReference type="ARBA" id="ARBA00019622"/>
    </source>
</evidence>
<feature type="domain" description="Mediator complex subunit Med12" evidence="9">
    <location>
        <begin position="132"/>
        <end position="195"/>
    </location>
</feature>
<protein>
    <recommendedName>
        <fullName evidence="3">Mediator of RNA polymerase II transcription subunit 12</fullName>
    </recommendedName>
    <alternativeName>
        <fullName evidence="7">Mediator complex subunit 12</fullName>
    </alternativeName>
</protein>
<reference evidence="10" key="1">
    <citation type="submission" date="2022-07" db="EMBL/GenBank/DDBJ databases">
        <title>Phylogenomic reconstructions and comparative analyses of Kickxellomycotina fungi.</title>
        <authorList>
            <person name="Reynolds N.K."/>
            <person name="Stajich J.E."/>
            <person name="Barry K."/>
            <person name="Grigoriev I.V."/>
            <person name="Crous P."/>
            <person name="Smith M.E."/>
        </authorList>
    </citation>
    <scope>NUCLEOTIDE SEQUENCE</scope>
    <source>
        <strain evidence="10">CBS 109367</strain>
    </source>
</reference>
<dbReference type="GO" id="GO:0016592">
    <property type="term" value="C:mediator complex"/>
    <property type="evidence" value="ECO:0007669"/>
    <property type="project" value="InterPro"/>
</dbReference>
<evidence type="ECO:0000313" key="11">
    <source>
        <dbReference type="Proteomes" id="UP001151516"/>
    </source>
</evidence>
<comment type="caution">
    <text evidence="10">The sequence shown here is derived from an EMBL/GenBank/DDBJ whole genome shotgun (WGS) entry which is preliminary data.</text>
</comment>
<sequence>MSATPAASSTGSSGHANKRQRMTWRGTSSDINPLRKYTPTPTSGTAPLHSSQDFGHADFYPAKAGQNESQLSERTIRYGYVDAPRVDYEHASSHDIVYERLQDARVFQELQSFAAGTAQRQWARGCIASSDLPRLPNRAVKSDERRDEWLRGLGNPRVPLSVLANSMPFGLRGERLLESLRLHQVPLQRAVWAIRLTGVYEMFAMQTRAPDHASLKALEEGQYTIQWSKQFTQFIDHTLAAAPTGVTEGEGASSSVNTPSNMAATPQIIVPVNWPRSWAFCLSLLHELYSQGLLDQRHLVSWLVNQFRNTPVDKCMLIFPLVRDYTSDVGKSRTPLRKLIGAVSFRIEQAERYPSLHLLHDQLCRYLIRLFTTFPDAFVEPTTWMAYQRALDVARKRVYGDNAHGSLASLLRQVEYRNSRFSCLVAKKDSALSRVRQENCSAAPLRVLATLTPDSEIAEVFDALFSATPEGATASHVLRLICYWAVEDQVSSASTQFRQLAAAQLCKTYDSRQPAGASSSSVGDVQRAVVGFLDIFPLPASGDSKHEPCVWRVCSLLERLADVGSFSLSRYLQLLTARGDFFGTNFDSSRSQRHLEYVLHIPLNSTELREQRQMVLYDCEASSDVAKLVDEDPALALLRTEISEMLPMLVAYTCATPLRARNSEKPPTIDLDLVRWWVPGYSASNPGVPDLLDIQNLPTAAQLTEATLQSPLAHRVCAKDWIASLSDHMADEPVLSRDLSADCLRLLHTSPRNVVDFVINWRLLPIIYDYVVKDVKVGVDNWRVITRPGTSLLNRRQTAVVIRMLIEAGLFAQLLDFLLWVLDHTTTAAVLALSHRVLRRYTPVWRQLGKLPAAITSIEKQRKEAQSGSDAFDFELYRTAQCWAHIDRDSRMCAEQSQRDYDQSVNLHVNALLYGSHASLPASASKDILQLAQQLIRDRVREPSGSSEAEWAITPCFQKIASWALNVTQRGDFAGGPAIVDAPNSPTGGLAARLPKLQAMLAHIVVDATQAALVTGRSLPLVVVGAPDRVKDEALLRCFVEMCAQLIHWFAVCSGLAASPDHIGPLILKAMTSAIRSWMLSRSSSSGGLSTPAATSALGHSVAATPLLPESEIEAGMHVAYIWVNSLLACGCLRLDDLIPWLIDMCREEPTLQNLAQYTGLAGIMCALGMPTRQLGERLSLPGDTSNGGDDYVACDLRHMYELLEIGSCWQATLDGNRQCRIQAIELVFANASLSGRLRGLGAARLATVLMRAATALAQSEWIISVVDHVPYSRQGSAEPNHAPYFSMLEIYQANIEGQLHDPAIVLPVKRAILRVLMTLCEGADPATGGFSAMTTAEVAHRLRETIRRFWFGPAAKGSQTVAASKLATILNSLLLFASTALQESEATTDAFAIAAGATAIASMDDARSGAQDIGAVDRGLDHGSEQVQFVTNTTAYLSTCVLDAAFNWGSGDAPAAKCLAGQRCASLAEALCTLSPNVLLSLTESCVGSLLSLSPAKLRAAGTESADPAQPKPAVSQGTGLDERVALIVGAFGDDAGGFFEINTADYNGMDLDDASAECGARPDDDATALFAAYAERGAALVKLVQQLVQRLVLHVDTAAGPESFASGGTLSALRDLASAVLGQIQSICLRINPAAAAQLSLKACERAGGLSSNSTTAAHSESEEPDGSTPHALAGVDVGFRYRLRTALCWRLQVVQPMCNLFRQFPDEFGVSEWLTTLVTLCLAPACQPSAAGDRDDELYEFLLDFAAITNESITQAMRKSVLGSLRLAAPLLRSAIHSSKCAEVLGRLFPFDTVIGPTSDIQPLVSTAHVGGLDNPWVWVEALEFVPLASLNSSAIANAGLEGITPFTLRGTLQQEASARCTRPTSITGYGMGVRSNSAASTGSGSKNSSLPHRLQYLENPYFPMQPSFIFPLAETPISWQLFGGKRRRLDMESRLVWRSLCESTFTQH</sequence>
<dbReference type="PANTHER" id="PTHR46567">
    <property type="entry name" value="MEDIATOR OF RNA POLYMERASE II TRANSCRIPTION SUBUNIT 12"/>
    <property type="match status" value="1"/>
</dbReference>
<feature type="compositionally biased region" description="Low complexity" evidence="8">
    <location>
        <begin position="1"/>
        <end position="15"/>
    </location>
</feature>
<evidence type="ECO:0000256" key="4">
    <source>
        <dbReference type="ARBA" id="ARBA00023015"/>
    </source>
</evidence>
<dbReference type="SMART" id="SM01281">
    <property type="entry name" value="Med12"/>
    <property type="match status" value="1"/>
</dbReference>
<dbReference type="GO" id="GO:0003712">
    <property type="term" value="F:transcription coregulator activity"/>
    <property type="evidence" value="ECO:0007669"/>
    <property type="project" value="InterPro"/>
</dbReference>
<evidence type="ECO:0000256" key="5">
    <source>
        <dbReference type="ARBA" id="ARBA00023163"/>
    </source>
</evidence>
<dbReference type="OrthoDB" id="20828at2759"/>
<name>A0A9W8L499_9FUNG</name>
<dbReference type="PANTHER" id="PTHR46567:SF1">
    <property type="entry name" value="MEDIATOR OF RNA POLYMERASE II TRANSCRIPTION SUBUNIT 12"/>
    <property type="match status" value="1"/>
</dbReference>
<evidence type="ECO:0000256" key="8">
    <source>
        <dbReference type="SAM" id="MobiDB-lite"/>
    </source>
</evidence>
<evidence type="ECO:0000259" key="9">
    <source>
        <dbReference type="SMART" id="SM01281"/>
    </source>
</evidence>